<dbReference type="AlphaFoldDB" id="A0A9K3GRM6"/>
<sequence length="29" mass="3335">IYLHRVTSPRTGPDSTDSWRSSRPSSEMQ</sequence>
<reference evidence="2 3" key="1">
    <citation type="journal article" date="2018" name="PLoS ONE">
        <title>The draft genome of Kipferlia bialata reveals reductive genome evolution in fornicate parasites.</title>
        <authorList>
            <person name="Tanifuji G."/>
            <person name="Takabayashi S."/>
            <person name="Kume K."/>
            <person name="Takagi M."/>
            <person name="Nakayama T."/>
            <person name="Kamikawa R."/>
            <person name="Inagaki Y."/>
            <person name="Hashimoto T."/>
        </authorList>
    </citation>
    <scope>NUCLEOTIDE SEQUENCE [LARGE SCALE GENOMIC DNA]</scope>
    <source>
        <strain evidence="2">NY0173</strain>
    </source>
</reference>
<dbReference type="EMBL" id="BDIP01010263">
    <property type="protein sequence ID" value="GIQ92683.1"/>
    <property type="molecule type" value="Genomic_DNA"/>
</dbReference>
<gene>
    <name evidence="2" type="ORF">KIPB_016593</name>
</gene>
<feature type="region of interest" description="Disordered" evidence="1">
    <location>
        <begin position="1"/>
        <end position="29"/>
    </location>
</feature>
<evidence type="ECO:0000256" key="1">
    <source>
        <dbReference type="SAM" id="MobiDB-lite"/>
    </source>
</evidence>
<feature type="non-terminal residue" evidence="2">
    <location>
        <position position="1"/>
    </location>
</feature>
<evidence type="ECO:0000313" key="3">
    <source>
        <dbReference type="Proteomes" id="UP000265618"/>
    </source>
</evidence>
<protein>
    <submittedName>
        <fullName evidence="2">Uncharacterized protein</fullName>
    </submittedName>
</protein>
<accession>A0A9K3GRM6</accession>
<feature type="non-terminal residue" evidence="2">
    <location>
        <position position="29"/>
    </location>
</feature>
<evidence type="ECO:0000313" key="2">
    <source>
        <dbReference type="EMBL" id="GIQ92683.1"/>
    </source>
</evidence>
<feature type="compositionally biased region" description="Low complexity" evidence="1">
    <location>
        <begin position="13"/>
        <end position="29"/>
    </location>
</feature>
<name>A0A9K3GRM6_9EUKA</name>
<comment type="caution">
    <text evidence="2">The sequence shown here is derived from an EMBL/GenBank/DDBJ whole genome shotgun (WGS) entry which is preliminary data.</text>
</comment>
<organism evidence="2 3">
    <name type="scientific">Kipferlia bialata</name>
    <dbReference type="NCBI Taxonomy" id="797122"/>
    <lineage>
        <taxon>Eukaryota</taxon>
        <taxon>Metamonada</taxon>
        <taxon>Carpediemonas-like organisms</taxon>
        <taxon>Kipferlia</taxon>
    </lineage>
</organism>
<proteinExistence type="predicted"/>
<keyword evidence="3" id="KW-1185">Reference proteome</keyword>
<dbReference type="Proteomes" id="UP000265618">
    <property type="component" value="Unassembled WGS sequence"/>
</dbReference>